<dbReference type="InterPro" id="IPR000719">
    <property type="entry name" value="Prot_kinase_dom"/>
</dbReference>
<protein>
    <submittedName>
        <fullName evidence="11">LISK family protein kinase</fullName>
    </submittedName>
</protein>
<organism evidence="11 12">
    <name type="scientific">Tribonema minus</name>
    <dbReference type="NCBI Taxonomy" id="303371"/>
    <lineage>
        <taxon>Eukaryota</taxon>
        <taxon>Sar</taxon>
        <taxon>Stramenopiles</taxon>
        <taxon>Ochrophyta</taxon>
        <taxon>PX clade</taxon>
        <taxon>Xanthophyceae</taxon>
        <taxon>Tribonematales</taxon>
        <taxon>Tribonemataceae</taxon>
        <taxon>Tribonema</taxon>
    </lineage>
</organism>
<dbReference type="PANTHER" id="PTHR46485:SF5">
    <property type="entry name" value="CENTER DIVIDER, ISOFORM A"/>
    <property type="match status" value="1"/>
</dbReference>
<name>A0A835ZKA0_9STRA</name>
<dbReference type="InterPro" id="IPR001245">
    <property type="entry name" value="Ser-Thr/Tyr_kinase_cat_dom"/>
</dbReference>
<evidence type="ECO:0000313" key="11">
    <source>
        <dbReference type="EMBL" id="KAG5192650.1"/>
    </source>
</evidence>
<evidence type="ECO:0000313" key="12">
    <source>
        <dbReference type="Proteomes" id="UP000664859"/>
    </source>
</evidence>
<evidence type="ECO:0000256" key="3">
    <source>
        <dbReference type="ARBA" id="ARBA00022679"/>
    </source>
</evidence>
<dbReference type="SUPFAM" id="SSF56112">
    <property type="entry name" value="Protein kinase-like (PK-like)"/>
    <property type="match status" value="1"/>
</dbReference>
<feature type="binding site" evidence="7">
    <location>
        <position position="72"/>
    </location>
    <ligand>
        <name>ATP</name>
        <dbReference type="ChEBI" id="CHEBI:30616"/>
    </ligand>
</feature>
<dbReference type="SUPFAM" id="SSF50729">
    <property type="entry name" value="PH domain-like"/>
    <property type="match status" value="1"/>
</dbReference>
<dbReference type="Gene3D" id="2.30.29.30">
    <property type="entry name" value="Pleckstrin-homology domain (PH domain)/Phosphotyrosine-binding domain (PTB)"/>
    <property type="match status" value="1"/>
</dbReference>
<evidence type="ECO:0000256" key="2">
    <source>
        <dbReference type="ARBA" id="ARBA00022527"/>
    </source>
</evidence>
<dbReference type="InterPro" id="IPR011009">
    <property type="entry name" value="Kinase-like_dom_sf"/>
</dbReference>
<feature type="domain" description="PH" evidence="9">
    <location>
        <begin position="415"/>
        <end position="515"/>
    </location>
</feature>
<evidence type="ECO:0000256" key="5">
    <source>
        <dbReference type="ARBA" id="ARBA00022777"/>
    </source>
</evidence>
<dbReference type="InterPro" id="IPR013761">
    <property type="entry name" value="SAM/pointed_sf"/>
</dbReference>
<keyword evidence="3" id="KW-0808">Transferase</keyword>
<accession>A0A835ZKA0</accession>
<dbReference type="InterPro" id="IPR050940">
    <property type="entry name" value="Actin_reg-Ser/Thr_kinase"/>
</dbReference>
<dbReference type="SMART" id="SM00220">
    <property type="entry name" value="S_TKc"/>
    <property type="match status" value="1"/>
</dbReference>
<dbReference type="Proteomes" id="UP000664859">
    <property type="component" value="Unassembled WGS sequence"/>
</dbReference>
<dbReference type="Pfam" id="PF00169">
    <property type="entry name" value="PH"/>
    <property type="match status" value="1"/>
</dbReference>
<dbReference type="InterPro" id="IPR008271">
    <property type="entry name" value="Ser/Thr_kinase_AS"/>
</dbReference>
<dbReference type="InterPro" id="IPR017441">
    <property type="entry name" value="Protein_kinase_ATP_BS"/>
</dbReference>
<dbReference type="GO" id="GO:0004674">
    <property type="term" value="F:protein serine/threonine kinase activity"/>
    <property type="evidence" value="ECO:0007669"/>
    <property type="project" value="UniProtKB-KW"/>
</dbReference>
<dbReference type="PROSITE" id="PS00108">
    <property type="entry name" value="PROTEIN_KINASE_ST"/>
    <property type="match status" value="1"/>
</dbReference>
<sequence length="785" mass="85402">MNLSAGSSQQHPPRDPLSVTGTLNARGSLPAFEESDFYLNMDDVLLGAQIGQGAFSKVYVGKYLGELVAVKKQKRAVNDGLETYLLRELAVLKHFEHPNLLSYLGASDVPGEGIDGASAIYIVTELAEHGDLLALLLGNYSLGWKLRVSMLLDAARALEFLHSKSLIHRDIKSPNMLLDLNFNCKIADFGMARQIGTNMTIVGTDAYMAPELMFDEPYDTSADMFSFGIVLWETIYRRKAGFAGFAERTPAERFRLDVDALNAGAPEDAPPSLLMLAAQLCEYEPGARPTAEDAFMWLEDLHNELSDEAGADGERCCRDALAPIDYEALFASEPAVCVGPSSQLKRVGTAATAAGSTISSSAAAGGGGGGGSTLPVSKRPPVTPLAPVGGGAATAASSSSRSQSPGTLRGATHAPITKCGYLHKKGKTGLKNWQRRWFVLEGTKLIWYKDSKNYPKEPRGYLELRGCFIVRGLFFRWKILNADGAADQEDYNRELAAKDAGEMEQWLTALQNAMDAADTGEGLPPKLENALASVTGTGISRRESVEGGVGGRGERVVSISLNSIIPKGFWLATVGLTHLAPAFEQAGYTDMLLIQEMGINSEDLNFIGVKSKTERRLLKMAARGVIERLLVVRVSGFFNFGAELVYRLDSRWRFLRASTFFRFQDFEELHRKVKAAMKDTKYSKLMPSLPTRPTQSVLKLGSIDHAAQMARLQQALHSYMQKLTTLVGTKEPFFTMLCGHLDLLPPDPLRLPERSDDFLAKVALQLGNSMDSPQGIPSQAAEADA</sequence>
<dbReference type="CDD" id="cd00821">
    <property type="entry name" value="PH"/>
    <property type="match status" value="1"/>
</dbReference>
<feature type="domain" description="Protein kinase" evidence="10">
    <location>
        <begin position="44"/>
        <end position="305"/>
    </location>
</feature>
<evidence type="ECO:0000256" key="4">
    <source>
        <dbReference type="ARBA" id="ARBA00022741"/>
    </source>
</evidence>
<dbReference type="GO" id="GO:0005737">
    <property type="term" value="C:cytoplasm"/>
    <property type="evidence" value="ECO:0007669"/>
    <property type="project" value="UniProtKB-ARBA"/>
</dbReference>
<keyword evidence="12" id="KW-1185">Reference proteome</keyword>
<dbReference type="InterPro" id="IPR001849">
    <property type="entry name" value="PH_domain"/>
</dbReference>
<dbReference type="CDD" id="cd06093">
    <property type="entry name" value="PX_domain"/>
    <property type="match status" value="1"/>
</dbReference>
<evidence type="ECO:0000256" key="1">
    <source>
        <dbReference type="ARBA" id="ARBA00005843"/>
    </source>
</evidence>
<dbReference type="OrthoDB" id="4062651at2759"/>
<gene>
    <name evidence="11" type="ORF">JKP88DRAFT_204105</name>
</gene>
<feature type="compositionally biased region" description="Low complexity" evidence="8">
    <location>
        <begin position="393"/>
        <end position="409"/>
    </location>
</feature>
<dbReference type="PROSITE" id="PS00107">
    <property type="entry name" value="PROTEIN_KINASE_ATP"/>
    <property type="match status" value="1"/>
</dbReference>
<keyword evidence="4 7" id="KW-0547">Nucleotide-binding</keyword>
<dbReference type="PRINTS" id="PR00109">
    <property type="entry name" value="TYRKINASE"/>
</dbReference>
<dbReference type="PROSITE" id="PS50011">
    <property type="entry name" value="PROTEIN_KINASE_DOM"/>
    <property type="match status" value="1"/>
</dbReference>
<dbReference type="AlphaFoldDB" id="A0A835ZKA0"/>
<evidence type="ECO:0000259" key="9">
    <source>
        <dbReference type="PROSITE" id="PS50003"/>
    </source>
</evidence>
<evidence type="ECO:0000256" key="7">
    <source>
        <dbReference type="PROSITE-ProRule" id="PRU10141"/>
    </source>
</evidence>
<keyword evidence="6 7" id="KW-0067">ATP-binding</keyword>
<dbReference type="PROSITE" id="PS50003">
    <property type="entry name" value="PH_DOMAIN"/>
    <property type="match status" value="1"/>
</dbReference>
<dbReference type="GO" id="GO:0005524">
    <property type="term" value="F:ATP binding"/>
    <property type="evidence" value="ECO:0007669"/>
    <property type="project" value="UniProtKB-UniRule"/>
</dbReference>
<dbReference type="Gene3D" id="1.10.150.50">
    <property type="entry name" value="Transcription Factor, Ets-1"/>
    <property type="match status" value="1"/>
</dbReference>
<dbReference type="PANTHER" id="PTHR46485">
    <property type="entry name" value="LIM DOMAIN KINASE 1"/>
    <property type="match status" value="1"/>
</dbReference>
<dbReference type="Pfam" id="PF00069">
    <property type="entry name" value="Pkinase"/>
    <property type="match status" value="1"/>
</dbReference>
<comment type="caution">
    <text evidence="11">The sequence shown here is derived from an EMBL/GenBank/DDBJ whole genome shotgun (WGS) entry which is preliminary data.</text>
</comment>
<keyword evidence="5 11" id="KW-0418">Kinase</keyword>
<dbReference type="SMART" id="SM00233">
    <property type="entry name" value="PH"/>
    <property type="match status" value="1"/>
</dbReference>
<reference evidence="11" key="1">
    <citation type="submission" date="2021-02" db="EMBL/GenBank/DDBJ databases">
        <title>First Annotated Genome of the Yellow-green Alga Tribonema minus.</title>
        <authorList>
            <person name="Mahan K.M."/>
        </authorList>
    </citation>
    <scope>NUCLEOTIDE SEQUENCE</scope>
    <source>
        <strain evidence="11">UTEX B ZZ1240</strain>
    </source>
</reference>
<dbReference type="EMBL" id="JAFCMP010000003">
    <property type="protein sequence ID" value="KAG5192650.1"/>
    <property type="molecule type" value="Genomic_DNA"/>
</dbReference>
<proteinExistence type="inferred from homology"/>
<dbReference type="InterPro" id="IPR011993">
    <property type="entry name" value="PH-like_dom_sf"/>
</dbReference>
<comment type="similarity">
    <text evidence="1">Belongs to the protein kinase superfamily. TKL Ser/Thr protein kinase family.</text>
</comment>
<keyword evidence="2" id="KW-0723">Serine/threonine-protein kinase</keyword>
<dbReference type="Gene3D" id="1.10.510.10">
    <property type="entry name" value="Transferase(Phosphotransferase) domain 1"/>
    <property type="match status" value="1"/>
</dbReference>
<evidence type="ECO:0000256" key="6">
    <source>
        <dbReference type="ARBA" id="ARBA00022840"/>
    </source>
</evidence>
<evidence type="ECO:0000256" key="8">
    <source>
        <dbReference type="SAM" id="MobiDB-lite"/>
    </source>
</evidence>
<evidence type="ECO:0000259" key="10">
    <source>
        <dbReference type="PROSITE" id="PS50011"/>
    </source>
</evidence>
<feature type="region of interest" description="Disordered" evidence="8">
    <location>
        <begin position="359"/>
        <end position="411"/>
    </location>
</feature>
<dbReference type="Gene3D" id="3.30.200.20">
    <property type="entry name" value="Phosphorylase Kinase, domain 1"/>
    <property type="match status" value="1"/>
</dbReference>